<organism evidence="11 12">
    <name type="scientific">Heterodera trifolii</name>
    <dbReference type="NCBI Taxonomy" id="157864"/>
    <lineage>
        <taxon>Eukaryota</taxon>
        <taxon>Metazoa</taxon>
        <taxon>Ecdysozoa</taxon>
        <taxon>Nematoda</taxon>
        <taxon>Chromadorea</taxon>
        <taxon>Rhabditida</taxon>
        <taxon>Tylenchina</taxon>
        <taxon>Tylenchomorpha</taxon>
        <taxon>Tylenchoidea</taxon>
        <taxon>Heteroderidae</taxon>
        <taxon>Heteroderinae</taxon>
        <taxon>Heterodera</taxon>
    </lineage>
</organism>
<evidence type="ECO:0000256" key="4">
    <source>
        <dbReference type="ARBA" id="ARBA00022837"/>
    </source>
</evidence>
<feature type="chain" id="PRO_5044889666" description="Cadherin domain-containing protein" evidence="9">
    <location>
        <begin position="26"/>
        <end position="1451"/>
    </location>
</feature>
<keyword evidence="9" id="KW-0732">Signal</keyword>
<evidence type="ECO:0000256" key="6">
    <source>
        <dbReference type="ARBA" id="ARBA00023136"/>
    </source>
</evidence>
<evidence type="ECO:0000256" key="3">
    <source>
        <dbReference type="ARBA" id="ARBA00022737"/>
    </source>
</evidence>
<evidence type="ECO:0000256" key="7">
    <source>
        <dbReference type="PROSITE-ProRule" id="PRU00043"/>
    </source>
</evidence>
<keyword evidence="6" id="KW-0472">Membrane</keyword>
<dbReference type="CDD" id="cd11304">
    <property type="entry name" value="Cadherin_repeat"/>
    <property type="match status" value="2"/>
</dbReference>
<sequence>MSLFVLALIFAIIHSLLNPPPLANALEPAENENKRTRLFRLYSNRGTLDRWANGGTFVQFDGPMRIGSELAQGSTVSVTLAEPFFLRPFFRIVPIAASNSTVSSSPIGGSSSASTVLLRPGQAFKLALTRDTSELPVKHWDNDGSTTLNITLMAQVMTSSPADAVNAISENFSHFSVHPIEEQHIVVQMISSKKSWPNVPGDPSRKFVTVAFQAVRDPNNCSIFRAKVKNWPQQLFPIRLIGAGAEQFSLIVPPSFNSNNASGTTKASTTDDDEANNLLILRQPNATNVGAKECSLESTVSPLSFLLYMDLSEIYGMPKYVLHPIQLFTSLNNTENALNAPRFARARFNVQYNATARAFAPPLVLLAHVVHPSSPPAQRDDDRDVEFGLAQDAAGAAELVEMAPATGIIVPRDDDALAAALRRRSALSLTATLRHRRGDRRVAYKAEIRIELAAEKNDTEQQQQQTETGGTGEAAKSDGAETVRFAKPIYAFAIDPLRNQLASDGIATVGTVDTTPTQMPVLLRHRLNNSLIDRIDTAIVHVLVAAPSSQPARFPHAFAVRRVPMPSSHFPATAVPKSVLNILLPTAHDPDLDARLSYTVENAGNVCRDHFGALMNAERCMRAFSVSQRDSSDDDDASSSATSALVVNVDQAAAQPMSEAVLNISVHDAAHAAEPRDYTILLVKFVAENASSASESTAAEPFSLKKAIVDANFPAQITLNDSLPTNALVHSFGLALPRPPALSFVLFTNLRHFAIGKESGLLVSSRPLRGLAGKFPMRVDVKYGHEMERIGLKLEVLRNGKNSGENLKFIKKFDPNGDINLDDENEIGPGMELGRVEREATNGGEKCAENDGKNGNKFELLWPGLSTTMAQAEEQLLKIDANGSISLGEAFFRNSEFSRPNLEKNFPPERPVELLVRAANCDQSQHTHLPVRLWLPSLELISSHSHKVPLPSSPPVPKAPLAVLETIPTGSYLYSVDFADTPRLDNFRLQIDERQNGTMPTTPVLALARRANSIVVRTARPLNGILARDRPIEVRILEQKSNTQIGQFSLQLESAAPCQPRFSTDQPLRFSVDQDALRHLPDSSPWLSAGQLRAEFVAAGDDSSVRDRCNPLLFSVLQRSVISSSDHVAATAGQSDNAATQQPAVAVADAAVVRAEPTSGRLSVHARAAELLQQIMLVVTVRSGAYQAKKPVQILVRRPNTAPRPPLRFAGVPAAPLLPLLLDIDERAPVGTVLTTVRAVSDESNDAAVVRYHIEAQDDNVKALAEIDAHSGELRLLHSPDFEALPMDTKHLANDLAILNFSIKAQRDGDTVNYQQSAAELDVQLRIHDINDNAPIFDQSNYEFVLERTAPMGTVVGRVNVRDADACDENNGDEGFPSLHLLSCDFHYAREVRHVNPPELAFKLDSTVTDNYGSIWLRTPVDRTPGALFRLALFTTDGKTAGQNATANVMP</sequence>
<dbReference type="PANTHER" id="PTHR24026">
    <property type="entry name" value="FAT ATYPICAL CADHERIN-RELATED"/>
    <property type="match status" value="1"/>
</dbReference>
<dbReference type="InterPro" id="IPR020894">
    <property type="entry name" value="Cadherin_CS"/>
</dbReference>
<dbReference type="InterPro" id="IPR015919">
    <property type="entry name" value="Cadherin-like_sf"/>
</dbReference>
<protein>
    <recommendedName>
        <fullName evidence="10">Cadherin domain-containing protein</fullName>
    </recommendedName>
</protein>
<dbReference type="PROSITE" id="PS50268">
    <property type="entry name" value="CADHERIN_2"/>
    <property type="match status" value="1"/>
</dbReference>
<comment type="caution">
    <text evidence="11">The sequence shown here is derived from an EMBL/GenBank/DDBJ whole genome shotgun (WGS) entry which is preliminary data.</text>
</comment>
<evidence type="ECO:0000256" key="1">
    <source>
        <dbReference type="ARBA" id="ARBA00004370"/>
    </source>
</evidence>
<evidence type="ECO:0000313" key="12">
    <source>
        <dbReference type="Proteomes" id="UP001620626"/>
    </source>
</evidence>
<evidence type="ECO:0000256" key="5">
    <source>
        <dbReference type="ARBA" id="ARBA00022989"/>
    </source>
</evidence>
<dbReference type="EMBL" id="JBICBT010001270">
    <property type="protein sequence ID" value="KAL3075623.1"/>
    <property type="molecule type" value="Genomic_DNA"/>
</dbReference>
<comment type="subcellular location">
    <subcellularLocation>
        <location evidence="1">Membrane</location>
    </subcellularLocation>
</comment>
<dbReference type="InterPro" id="IPR002126">
    <property type="entry name" value="Cadherin-like_dom"/>
</dbReference>
<name>A0ABD2IHF0_9BILA</name>
<reference evidence="11 12" key="1">
    <citation type="submission" date="2024-10" db="EMBL/GenBank/DDBJ databases">
        <authorList>
            <person name="Kim D."/>
        </authorList>
    </citation>
    <scope>NUCLEOTIDE SEQUENCE [LARGE SCALE GENOMIC DNA]</scope>
    <source>
        <strain evidence="11">BH-2024</strain>
    </source>
</reference>
<evidence type="ECO:0000256" key="2">
    <source>
        <dbReference type="ARBA" id="ARBA00022692"/>
    </source>
</evidence>
<dbReference type="PANTHER" id="PTHR24026:SF134">
    <property type="entry name" value="CADHERIN DOMAIN-CONTAINING PROTEIN"/>
    <property type="match status" value="1"/>
</dbReference>
<feature type="domain" description="Cadherin" evidence="10">
    <location>
        <begin position="1216"/>
        <end position="1337"/>
    </location>
</feature>
<keyword evidence="12" id="KW-1185">Reference proteome</keyword>
<proteinExistence type="predicted"/>
<dbReference type="Proteomes" id="UP001620626">
    <property type="component" value="Unassembled WGS sequence"/>
</dbReference>
<dbReference type="SUPFAM" id="SSF49313">
    <property type="entry name" value="Cadherin-like"/>
    <property type="match status" value="2"/>
</dbReference>
<evidence type="ECO:0000256" key="8">
    <source>
        <dbReference type="SAM" id="MobiDB-lite"/>
    </source>
</evidence>
<keyword evidence="4 7" id="KW-0106">Calcium</keyword>
<evidence type="ECO:0000256" key="9">
    <source>
        <dbReference type="SAM" id="SignalP"/>
    </source>
</evidence>
<feature type="region of interest" description="Disordered" evidence="8">
    <location>
        <begin position="455"/>
        <end position="478"/>
    </location>
</feature>
<keyword evidence="5" id="KW-1133">Transmembrane helix</keyword>
<dbReference type="GO" id="GO:0016020">
    <property type="term" value="C:membrane"/>
    <property type="evidence" value="ECO:0007669"/>
    <property type="project" value="UniProtKB-SubCell"/>
</dbReference>
<dbReference type="Gene3D" id="2.60.40.60">
    <property type="entry name" value="Cadherins"/>
    <property type="match status" value="2"/>
</dbReference>
<accession>A0ABD2IHF0</accession>
<evidence type="ECO:0000313" key="11">
    <source>
        <dbReference type="EMBL" id="KAL3075623.1"/>
    </source>
</evidence>
<dbReference type="GO" id="GO:0005509">
    <property type="term" value="F:calcium ion binding"/>
    <property type="evidence" value="ECO:0007669"/>
    <property type="project" value="UniProtKB-UniRule"/>
</dbReference>
<feature type="signal peptide" evidence="9">
    <location>
        <begin position="1"/>
        <end position="25"/>
    </location>
</feature>
<evidence type="ECO:0000259" key="10">
    <source>
        <dbReference type="PROSITE" id="PS50268"/>
    </source>
</evidence>
<keyword evidence="2" id="KW-0812">Transmembrane</keyword>
<keyword evidence="3" id="KW-0677">Repeat</keyword>
<dbReference type="PROSITE" id="PS00232">
    <property type="entry name" value="CADHERIN_1"/>
    <property type="match status" value="1"/>
</dbReference>
<gene>
    <name evidence="11" type="ORF">niasHT_034990</name>
</gene>